<comment type="caution">
    <text evidence="2">The sequence shown here is derived from an EMBL/GenBank/DDBJ whole genome shotgun (WGS) entry which is preliminary data.</text>
</comment>
<keyword evidence="3" id="KW-1185">Reference proteome</keyword>
<organism evidence="2 3">
    <name type="scientific">Aestuariivirga litoralis</name>
    <dbReference type="NCBI Taxonomy" id="2650924"/>
    <lineage>
        <taxon>Bacteria</taxon>
        <taxon>Pseudomonadati</taxon>
        <taxon>Pseudomonadota</taxon>
        <taxon>Alphaproteobacteria</taxon>
        <taxon>Hyphomicrobiales</taxon>
        <taxon>Aestuariivirgaceae</taxon>
        <taxon>Aestuariivirga</taxon>
    </lineage>
</organism>
<dbReference type="GO" id="GO:0005737">
    <property type="term" value="C:cytoplasm"/>
    <property type="evidence" value="ECO:0007669"/>
    <property type="project" value="TreeGrafter"/>
</dbReference>
<gene>
    <name evidence="2" type="ORF">DK847_14980</name>
</gene>
<dbReference type="GO" id="GO:0004029">
    <property type="term" value="F:aldehyde dehydrogenase (NAD+) activity"/>
    <property type="evidence" value="ECO:0007669"/>
    <property type="project" value="TreeGrafter"/>
</dbReference>
<dbReference type="InterPro" id="IPR016040">
    <property type="entry name" value="NAD(P)-bd_dom"/>
</dbReference>
<dbReference type="SUPFAM" id="SSF51735">
    <property type="entry name" value="NAD(P)-binding Rossmann-fold domains"/>
    <property type="match status" value="1"/>
</dbReference>
<accession>A0A2W2BRC7</accession>
<reference evidence="3" key="1">
    <citation type="submission" date="2018-06" db="EMBL/GenBank/DDBJ databases">
        <title>Aestuariibacter litoralis strain KCTC 52945T.</title>
        <authorList>
            <person name="Li X."/>
            <person name="Salam N."/>
            <person name="Li J.-L."/>
            <person name="Chen Y.-M."/>
            <person name="Yang Z.-W."/>
            <person name="Zhang L.-Y."/>
            <person name="Han M.-X."/>
            <person name="Xiao M."/>
            <person name="Li W.-J."/>
        </authorList>
    </citation>
    <scope>NUCLEOTIDE SEQUENCE [LARGE SCALE GENOMIC DNA]</scope>
    <source>
        <strain evidence="3">KCTC 52945</strain>
    </source>
</reference>
<dbReference type="RefSeq" id="WP_111199340.1">
    <property type="nucleotide sequence ID" value="NZ_QKVK01000007.1"/>
</dbReference>
<dbReference type="InterPro" id="IPR036291">
    <property type="entry name" value="NAD(P)-bd_dom_sf"/>
</dbReference>
<dbReference type="Pfam" id="PF13460">
    <property type="entry name" value="NAD_binding_10"/>
    <property type="match status" value="1"/>
</dbReference>
<proteinExistence type="predicted"/>
<dbReference type="PANTHER" id="PTHR48079:SF6">
    <property type="entry name" value="NAD(P)-BINDING DOMAIN-CONTAINING PROTEIN-RELATED"/>
    <property type="match status" value="1"/>
</dbReference>
<protein>
    <submittedName>
        <fullName evidence="2">Epimerase</fullName>
    </submittedName>
</protein>
<dbReference type="EMBL" id="QKVK01000007">
    <property type="protein sequence ID" value="PZF75956.1"/>
    <property type="molecule type" value="Genomic_DNA"/>
</dbReference>
<evidence type="ECO:0000313" key="2">
    <source>
        <dbReference type="EMBL" id="PZF75956.1"/>
    </source>
</evidence>
<dbReference type="Proteomes" id="UP000248795">
    <property type="component" value="Unassembled WGS sequence"/>
</dbReference>
<sequence length="315" mass="33211">MKLAVIGAGAIGRSVAAAFHAGGDAVRLVGRRKAPLAAIAAPGDELVMADVTTPAGCRSALMGCDAAVYALGLPYTTEAFAAYPPMMQAFVRAAREQGVKRLLLISNVYPYGLPRSARVAEDHPREPVMQKGEYRKEQEDILLAATSAGMETISLRLPDFYGPGVENSLLTLAAKAAAACGTGMLLGPADTPHEFVFTPDVGPVVKALLQHEGPVAGAYNFAGAGVITQRGLAALLYEAAGLPPKLRVLPPWVQNVMGLFMPMLRELKDVRYLSQTPVLLDDAKLRTLLPGLRKTPYDEGARLTLAAARASLPAA</sequence>
<name>A0A2W2BRC7_9HYPH</name>
<evidence type="ECO:0000313" key="3">
    <source>
        <dbReference type="Proteomes" id="UP000248795"/>
    </source>
</evidence>
<dbReference type="InterPro" id="IPR051783">
    <property type="entry name" value="NAD(P)-dependent_oxidoreduct"/>
</dbReference>
<feature type="domain" description="NAD(P)-binding" evidence="1">
    <location>
        <begin position="8"/>
        <end position="109"/>
    </location>
</feature>
<dbReference type="Gene3D" id="3.40.50.720">
    <property type="entry name" value="NAD(P)-binding Rossmann-like Domain"/>
    <property type="match status" value="1"/>
</dbReference>
<dbReference type="PANTHER" id="PTHR48079">
    <property type="entry name" value="PROTEIN YEEZ"/>
    <property type="match status" value="1"/>
</dbReference>
<dbReference type="AlphaFoldDB" id="A0A2W2BRC7"/>
<evidence type="ECO:0000259" key="1">
    <source>
        <dbReference type="Pfam" id="PF13460"/>
    </source>
</evidence>